<dbReference type="RefSeq" id="WP_174497788.1">
    <property type="nucleotide sequence ID" value="NZ_CADDWK010000019.1"/>
</dbReference>
<evidence type="ECO:0000313" key="2">
    <source>
        <dbReference type="Proteomes" id="UP000581688"/>
    </source>
</evidence>
<dbReference type="InterPro" id="IPR016195">
    <property type="entry name" value="Pol/histidinol_Pase-like"/>
</dbReference>
<dbReference type="AlphaFoldDB" id="A0A841QA93"/>
<dbReference type="PANTHER" id="PTHR40084:SF1">
    <property type="entry name" value="PHOSPHOTRANSFERASE"/>
    <property type="match status" value="1"/>
</dbReference>
<dbReference type="EMBL" id="JACHGH010000018">
    <property type="protein sequence ID" value="MBB6455316.1"/>
    <property type="molecule type" value="Genomic_DNA"/>
</dbReference>
<dbReference type="Gene3D" id="3.20.20.140">
    <property type="entry name" value="Metal-dependent hydrolases"/>
    <property type="match status" value="1"/>
</dbReference>
<reference evidence="1 2" key="1">
    <citation type="submission" date="2020-08" db="EMBL/GenBank/DDBJ databases">
        <title>Genomic Encyclopedia of Type Strains, Phase IV (KMG-IV): sequencing the most valuable type-strain genomes for metagenomic binning, comparative biology and taxonomic classification.</title>
        <authorList>
            <person name="Goeker M."/>
        </authorList>
    </citation>
    <scope>NUCLEOTIDE SEQUENCE [LARGE SCALE GENOMIC DNA]</scope>
    <source>
        <strain evidence="1 2">DSM 19612</strain>
    </source>
</reference>
<dbReference type="Proteomes" id="UP000581688">
    <property type="component" value="Unassembled WGS sequence"/>
</dbReference>
<sequence length="392" mass="43827">MTVWKEYFADLHIHIGSTMYGKPVKITASKNLTLTNILVEASKRKGLDMIGIIDAHVPAVQEELEQLILNGEAFELEEGGVRFQDVTLLLGSEVEIYDSNCYGPIHILCFFPNLEKMQLFTNWFSTRVTNITLSSQRMYGTAKELQEIVKRLKGLFIPAHVFTPFKSLYGKGVKKTLQEVFDPALIDAVELGLSSDTTMADQIQELSAYTFLTNSDAHSLKKIAREYQKIRMNEATFKEFRLALGEKAGRKVLANYGMNPVLGKYFTTVCAECLLETSYGGPCIHCGNKTIIKGVSERITELASSGTSNRERPDYIHQVPLEYLPGLGVKTLEKLLDIVGTEMYILHKASKEELRAAVKENIVQMIVSMRRGELSFEAGGGGKYGKVSMQQK</sequence>
<organism evidence="1 2">
    <name type="scientific">Salirhabdus euzebyi</name>
    <dbReference type="NCBI Taxonomy" id="394506"/>
    <lineage>
        <taxon>Bacteria</taxon>
        <taxon>Bacillati</taxon>
        <taxon>Bacillota</taxon>
        <taxon>Bacilli</taxon>
        <taxon>Bacillales</taxon>
        <taxon>Bacillaceae</taxon>
        <taxon>Salirhabdus</taxon>
    </lineage>
</organism>
<gene>
    <name evidence="1" type="ORF">HNQ94_003816</name>
</gene>
<evidence type="ECO:0000313" key="1">
    <source>
        <dbReference type="EMBL" id="MBB6455316.1"/>
    </source>
</evidence>
<dbReference type="PANTHER" id="PTHR40084">
    <property type="entry name" value="PHOSPHOHYDROLASE, PHP FAMILY"/>
    <property type="match status" value="1"/>
</dbReference>
<comment type="caution">
    <text evidence="1">The sequence shown here is derived from an EMBL/GenBank/DDBJ whole genome shotgun (WGS) entry which is preliminary data.</text>
</comment>
<accession>A0A841QA93</accession>
<dbReference type="SUPFAM" id="SSF89550">
    <property type="entry name" value="PHP domain-like"/>
    <property type="match status" value="1"/>
</dbReference>
<name>A0A841QA93_9BACI</name>
<keyword evidence="2" id="KW-1185">Reference proteome</keyword>
<proteinExistence type="predicted"/>
<dbReference type="CDD" id="cd19067">
    <property type="entry name" value="PfuEndoQ-like"/>
    <property type="match status" value="1"/>
</dbReference>
<protein>
    <submittedName>
        <fullName evidence="1">Uncharacterized protein (TIGR00375 family)</fullName>
    </submittedName>
</protein>